<name>W6M4P5_9GAMM</name>
<keyword evidence="2" id="KW-1185">Reference proteome</keyword>
<proteinExistence type="predicted"/>
<protein>
    <submittedName>
        <fullName evidence="1">Uncharacterized protein</fullName>
    </submittedName>
</protein>
<sequence>MILFLSRLGTALLGEDGVIGITLAQGLDDLLLGLQIGVANEVIALFSGDIEPFEVIEMAKQDAAGAESGTLSYR</sequence>
<organism evidence="1 2">
    <name type="scientific">Candidatus Competibacter denitrificans Run_A_D11</name>
    <dbReference type="NCBI Taxonomy" id="1400863"/>
    <lineage>
        <taxon>Bacteria</taxon>
        <taxon>Pseudomonadati</taxon>
        <taxon>Pseudomonadota</taxon>
        <taxon>Gammaproteobacteria</taxon>
        <taxon>Candidatus Competibacteraceae</taxon>
        <taxon>Candidatus Competibacter</taxon>
    </lineage>
</organism>
<accession>W6M4P5</accession>
<evidence type="ECO:0000313" key="2">
    <source>
        <dbReference type="Proteomes" id="UP000035760"/>
    </source>
</evidence>
<comment type="caution">
    <text evidence="1">The sequence shown here is derived from an EMBL/GenBank/DDBJ whole genome shotgun (WGS) entry which is preliminary data.</text>
</comment>
<reference evidence="1" key="1">
    <citation type="submission" date="2013-07" db="EMBL/GenBank/DDBJ databases">
        <authorList>
            <person name="McIlroy S."/>
        </authorList>
    </citation>
    <scope>NUCLEOTIDE SEQUENCE [LARGE SCALE GENOMIC DNA]</scope>
    <source>
        <strain evidence="1">Run_A_D11</strain>
    </source>
</reference>
<gene>
    <name evidence="1" type="ORF">BN873_10051</name>
</gene>
<dbReference type="AlphaFoldDB" id="W6M4P5"/>
<dbReference type="EMBL" id="CBTJ020000001">
    <property type="protein sequence ID" value="CDI00795.1"/>
    <property type="molecule type" value="Genomic_DNA"/>
</dbReference>
<dbReference type="Proteomes" id="UP000035760">
    <property type="component" value="Unassembled WGS sequence"/>
</dbReference>
<evidence type="ECO:0000313" key="1">
    <source>
        <dbReference type="EMBL" id="CDI00795.1"/>
    </source>
</evidence>
<reference evidence="1" key="2">
    <citation type="submission" date="2014-03" db="EMBL/GenBank/DDBJ databases">
        <title>Candidatus Competibacter-lineage genomes retrieved from metagenomes reveal functional metabolic diversity.</title>
        <authorList>
            <person name="McIlroy S.J."/>
            <person name="Albertsen M."/>
            <person name="Andresen E.K."/>
            <person name="Saunders A.M."/>
            <person name="Kristiansen R."/>
            <person name="Stokholm-Bjerregaard M."/>
            <person name="Nielsen K.L."/>
            <person name="Nielsen P.H."/>
        </authorList>
    </citation>
    <scope>NUCLEOTIDE SEQUENCE</scope>
    <source>
        <strain evidence="1">Run_A_D11</strain>
    </source>
</reference>